<feature type="domain" description="Rieske" evidence="9">
    <location>
        <begin position="38"/>
        <end position="133"/>
    </location>
</feature>
<dbReference type="Pfam" id="PF07992">
    <property type="entry name" value="Pyr_redox_2"/>
    <property type="match status" value="1"/>
</dbReference>
<dbReference type="Gene3D" id="2.102.10.10">
    <property type="entry name" value="Rieske [2Fe-2S] iron-sulphur domain"/>
    <property type="match status" value="1"/>
</dbReference>
<keyword evidence="4" id="KW-0479">Metal-binding</keyword>
<dbReference type="Proteomes" id="UP000004980">
    <property type="component" value="Unassembled WGS sequence"/>
</dbReference>
<evidence type="ECO:0000256" key="1">
    <source>
        <dbReference type="ARBA" id="ARBA00001974"/>
    </source>
</evidence>
<evidence type="ECO:0000256" key="5">
    <source>
        <dbReference type="ARBA" id="ARBA00022827"/>
    </source>
</evidence>
<keyword evidence="3" id="KW-0001">2Fe-2S</keyword>
<keyword evidence="11" id="KW-1185">Reference proteome</keyword>
<dbReference type="InterPro" id="IPR036922">
    <property type="entry name" value="Rieske_2Fe-2S_sf"/>
</dbReference>
<protein>
    <submittedName>
        <fullName evidence="10">Rieske (2Fe-2S) domain-containing protein</fullName>
    </submittedName>
</protein>
<evidence type="ECO:0000313" key="11">
    <source>
        <dbReference type="Proteomes" id="UP000004980"/>
    </source>
</evidence>
<dbReference type="InterPro" id="IPR017941">
    <property type="entry name" value="Rieske_2Fe-2S"/>
</dbReference>
<sequence length="552" mass="59152">MPIAPVKANAFHAPRIACAARPVSTRKTMATNTNADMQKVALLSDLADNGMKRVEVNGTPILLIRHGDAVHAYSADCPHAGAPLEQGALCNGRLICPWHKGTFDIATGALVEPPALLPLTRYPVRIEQDDVLVDSTPEPSKPTTSTAADRRTFAIVGAGAAGAAACAALREAGFAGRIALLDREPRTPYDRTVLSKFVPSGEMSPDDIPSLLPDDFFATHSIDVIQAEVAALDAKARRIDIGSAPSIHYDAALVATGGIPKRLSLQGSDAAGVKSRICLLRNRDDARHLVETAGQGQHALVLGASFVGLEVASALRERKLRVTVVSPGNVPFEKQFGTELGRLFMRLHEAHGVRIRMGHHARSVGSGDADGALSVTLDNGEAVACDFIVAGIGVTPATDFIEGVKRNDDRSINVDASMRAADGLYAAGDIARFELPSHGSERVRIEHWRVAQQHARIAAHAMLGIPPKEPYVPYFWTYHFGKTFEYLGHAKHWDQTKFTGTPDTFEFIALLGEKGKLVAVVGCNREKQTGMLVEAMRDSLSLADAMKIAESA</sequence>
<gene>
    <name evidence="10" type="ORF">WQE_02507</name>
</gene>
<reference evidence="10 11" key="1">
    <citation type="journal article" date="2012" name="J. Bacteriol.">
        <title>Draft Genome Sequence of the Soil Bacterium Burkholderia terrae Strain BS001, Which Interacts with Fungal Surface Structures.</title>
        <authorList>
            <person name="Nazir R."/>
            <person name="Hansen M.A."/>
            <person name="Sorensen S."/>
            <person name="van Elsas J.D."/>
        </authorList>
    </citation>
    <scope>NUCLEOTIDE SEQUENCE [LARGE SCALE GENOMIC DNA]</scope>
    <source>
        <strain evidence="10 11">BS001</strain>
    </source>
</reference>
<dbReference type="InterPro" id="IPR036188">
    <property type="entry name" value="FAD/NAD-bd_sf"/>
</dbReference>
<organism evidence="10 11">
    <name type="scientific">Paraburkholderia hospita</name>
    <dbReference type="NCBI Taxonomy" id="169430"/>
    <lineage>
        <taxon>Bacteria</taxon>
        <taxon>Pseudomonadati</taxon>
        <taxon>Pseudomonadota</taxon>
        <taxon>Betaproteobacteria</taxon>
        <taxon>Burkholderiales</taxon>
        <taxon>Burkholderiaceae</taxon>
        <taxon>Paraburkholderia</taxon>
    </lineage>
</organism>
<dbReference type="PROSITE" id="PS51296">
    <property type="entry name" value="RIESKE"/>
    <property type="match status" value="1"/>
</dbReference>
<evidence type="ECO:0000313" key="10">
    <source>
        <dbReference type="EMBL" id="EIN02729.1"/>
    </source>
</evidence>
<proteinExistence type="predicted"/>
<comment type="caution">
    <text evidence="10">The sequence shown here is derived from an EMBL/GenBank/DDBJ whole genome shotgun (WGS) entry which is preliminary data.</text>
</comment>
<keyword evidence="5" id="KW-0274">FAD</keyword>
<dbReference type="PRINTS" id="PR00411">
    <property type="entry name" value="PNDRDTASEI"/>
</dbReference>
<evidence type="ECO:0000256" key="2">
    <source>
        <dbReference type="ARBA" id="ARBA00022630"/>
    </source>
</evidence>
<evidence type="ECO:0000256" key="6">
    <source>
        <dbReference type="ARBA" id="ARBA00023002"/>
    </source>
</evidence>
<dbReference type="Pfam" id="PF00355">
    <property type="entry name" value="Rieske"/>
    <property type="match status" value="1"/>
</dbReference>
<dbReference type="PANTHER" id="PTHR43557:SF2">
    <property type="entry name" value="RIESKE DOMAIN-CONTAINING PROTEIN-RELATED"/>
    <property type="match status" value="1"/>
</dbReference>
<dbReference type="InterPro" id="IPR016156">
    <property type="entry name" value="FAD/NAD-linked_Rdtase_dimer_sf"/>
</dbReference>
<keyword evidence="2" id="KW-0285">Flavoprotein</keyword>
<dbReference type="EMBL" id="AKAU01000015">
    <property type="protein sequence ID" value="EIN02729.1"/>
    <property type="molecule type" value="Genomic_DNA"/>
</dbReference>
<keyword evidence="8" id="KW-0411">Iron-sulfur</keyword>
<evidence type="ECO:0000256" key="7">
    <source>
        <dbReference type="ARBA" id="ARBA00023004"/>
    </source>
</evidence>
<dbReference type="PRINTS" id="PR00368">
    <property type="entry name" value="FADPNR"/>
</dbReference>
<dbReference type="Gene3D" id="3.30.390.30">
    <property type="match status" value="1"/>
</dbReference>
<accession>A0ABN0FV47</accession>
<dbReference type="InterPro" id="IPR023753">
    <property type="entry name" value="FAD/NAD-binding_dom"/>
</dbReference>
<evidence type="ECO:0000256" key="4">
    <source>
        <dbReference type="ARBA" id="ARBA00022723"/>
    </source>
</evidence>
<dbReference type="PANTHER" id="PTHR43557">
    <property type="entry name" value="APOPTOSIS-INDUCING FACTOR 1"/>
    <property type="match status" value="1"/>
</dbReference>
<dbReference type="SUPFAM" id="SSF55424">
    <property type="entry name" value="FAD/NAD-linked reductases, dimerisation (C-terminal) domain"/>
    <property type="match status" value="1"/>
</dbReference>
<dbReference type="Gene3D" id="3.50.50.60">
    <property type="entry name" value="FAD/NAD(P)-binding domain"/>
    <property type="match status" value="2"/>
</dbReference>
<evidence type="ECO:0000259" key="9">
    <source>
        <dbReference type="PROSITE" id="PS51296"/>
    </source>
</evidence>
<evidence type="ECO:0000256" key="3">
    <source>
        <dbReference type="ARBA" id="ARBA00022714"/>
    </source>
</evidence>
<keyword evidence="7" id="KW-0408">Iron</keyword>
<evidence type="ECO:0000256" key="8">
    <source>
        <dbReference type="ARBA" id="ARBA00023014"/>
    </source>
</evidence>
<keyword evidence="6" id="KW-0560">Oxidoreductase</keyword>
<comment type="cofactor">
    <cofactor evidence="1">
        <name>FAD</name>
        <dbReference type="ChEBI" id="CHEBI:57692"/>
    </cofactor>
</comment>
<dbReference type="CDD" id="cd03478">
    <property type="entry name" value="Rieske_AIFL_N"/>
    <property type="match status" value="1"/>
</dbReference>
<dbReference type="SUPFAM" id="SSF50022">
    <property type="entry name" value="ISP domain"/>
    <property type="match status" value="1"/>
</dbReference>
<dbReference type="SUPFAM" id="SSF51905">
    <property type="entry name" value="FAD/NAD(P)-binding domain"/>
    <property type="match status" value="1"/>
</dbReference>
<dbReference type="InterPro" id="IPR050446">
    <property type="entry name" value="FAD-oxidoreductase/Apoptosis"/>
</dbReference>
<name>A0ABN0FV47_9BURK</name>